<dbReference type="AlphaFoldDB" id="X1L666"/>
<sequence length="74" mass="8554">RDLKGSISLTITSPDFVFEGRYGENIAARRIEAGAFKDKWMMAPYEEYGRVKTAFIASKVEKLLKRGILLWKRE</sequence>
<feature type="non-terminal residue" evidence="1">
    <location>
        <position position="1"/>
    </location>
</feature>
<dbReference type="EMBL" id="BARV01012029">
    <property type="protein sequence ID" value="GAI14852.1"/>
    <property type="molecule type" value="Genomic_DNA"/>
</dbReference>
<gene>
    <name evidence="1" type="ORF">S06H3_22483</name>
</gene>
<evidence type="ECO:0000313" key="1">
    <source>
        <dbReference type="EMBL" id="GAI14852.1"/>
    </source>
</evidence>
<comment type="caution">
    <text evidence="1">The sequence shown here is derived from an EMBL/GenBank/DDBJ whole genome shotgun (WGS) entry which is preliminary data.</text>
</comment>
<name>X1L666_9ZZZZ</name>
<accession>X1L666</accession>
<reference evidence="1" key="1">
    <citation type="journal article" date="2014" name="Front. Microbiol.">
        <title>High frequency of phylogenetically diverse reductive dehalogenase-homologous genes in deep subseafloor sedimentary metagenomes.</title>
        <authorList>
            <person name="Kawai M."/>
            <person name="Futagami T."/>
            <person name="Toyoda A."/>
            <person name="Takaki Y."/>
            <person name="Nishi S."/>
            <person name="Hori S."/>
            <person name="Arai W."/>
            <person name="Tsubouchi T."/>
            <person name="Morono Y."/>
            <person name="Uchiyama I."/>
            <person name="Ito T."/>
            <person name="Fujiyama A."/>
            <person name="Inagaki F."/>
            <person name="Takami H."/>
        </authorList>
    </citation>
    <scope>NUCLEOTIDE SEQUENCE</scope>
    <source>
        <strain evidence="1">Expedition CK06-06</strain>
    </source>
</reference>
<organism evidence="1">
    <name type="scientific">marine sediment metagenome</name>
    <dbReference type="NCBI Taxonomy" id="412755"/>
    <lineage>
        <taxon>unclassified sequences</taxon>
        <taxon>metagenomes</taxon>
        <taxon>ecological metagenomes</taxon>
    </lineage>
</organism>
<protein>
    <submittedName>
        <fullName evidence="1">Uncharacterized protein</fullName>
    </submittedName>
</protein>
<proteinExistence type="predicted"/>